<dbReference type="EMBL" id="JAVREP010000006">
    <property type="protein sequence ID" value="MDT0328951.1"/>
    <property type="molecule type" value="Genomic_DNA"/>
</dbReference>
<dbReference type="CDD" id="cd16936">
    <property type="entry name" value="HATPase_RsbW-like"/>
    <property type="match status" value="1"/>
</dbReference>
<dbReference type="InterPro" id="IPR000014">
    <property type="entry name" value="PAS"/>
</dbReference>
<protein>
    <submittedName>
        <fullName evidence="5">SpoIIE family protein phosphatase</fullName>
    </submittedName>
</protein>
<dbReference type="InterPro" id="IPR036890">
    <property type="entry name" value="HATPase_C_sf"/>
</dbReference>
<dbReference type="Proteomes" id="UP001183390">
    <property type="component" value="Unassembled WGS sequence"/>
</dbReference>
<dbReference type="SUPFAM" id="SSF81606">
    <property type="entry name" value="PP2C-like"/>
    <property type="match status" value="1"/>
</dbReference>
<keyword evidence="1" id="KW-0378">Hydrolase</keyword>
<dbReference type="NCBIfam" id="TIGR00229">
    <property type="entry name" value="sensory_box"/>
    <property type="match status" value="1"/>
</dbReference>
<evidence type="ECO:0000259" key="3">
    <source>
        <dbReference type="SMART" id="SM00065"/>
    </source>
</evidence>
<reference evidence="6" key="1">
    <citation type="submission" date="2023-07" db="EMBL/GenBank/DDBJ databases">
        <title>30 novel species of actinomycetes from the DSMZ collection.</title>
        <authorList>
            <person name="Nouioui I."/>
        </authorList>
    </citation>
    <scope>NUCLEOTIDE SEQUENCE [LARGE SCALE GENOMIC DNA]</scope>
    <source>
        <strain evidence="6">DSM 44743</strain>
    </source>
</reference>
<feature type="domain" description="GAF" evidence="3">
    <location>
        <begin position="147"/>
        <end position="310"/>
    </location>
</feature>
<dbReference type="Pfam" id="PF00989">
    <property type="entry name" value="PAS"/>
    <property type="match status" value="1"/>
</dbReference>
<dbReference type="CDD" id="cd00130">
    <property type="entry name" value="PAS"/>
    <property type="match status" value="1"/>
</dbReference>
<dbReference type="SMART" id="SM00331">
    <property type="entry name" value="PP2C_SIG"/>
    <property type="match status" value="1"/>
</dbReference>
<name>A0ABU2M8G7_9ACTN</name>
<dbReference type="Pfam" id="PF13185">
    <property type="entry name" value="GAF_2"/>
    <property type="match status" value="1"/>
</dbReference>
<dbReference type="PANTHER" id="PTHR43156:SF2">
    <property type="entry name" value="STAGE II SPORULATION PROTEIN E"/>
    <property type="match status" value="1"/>
</dbReference>
<dbReference type="InterPro" id="IPR035965">
    <property type="entry name" value="PAS-like_dom_sf"/>
</dbReference>
<dbReference type="InterPro" id="IPR001932">
    <property type="entry name" value="PPM-type_phosphatase-like_dom"/>
</dbReference>
<dbReference type="InterPro" id="IPR052016">
    <property type="entry name" value="Bact_Sigma-Reg"/>
</dbReference>
<comment type="caution">
    <text evidence="5">The sequence shown here is derived from an EMBL/GenBank/DDBJ whole genome shotgun (WGS) entry which is preliminary data.</text>
</comment>
<dbReference type="InterPro" id="IPR036457">
    <property type="entry name" value="PPM-type-like_dom_sf"/>
</dbReference>
<dbReference type="Pfam" id="PF07228">
    <property type="entry name" value="SpoIIE"/>
    <property type="match status" value="1"/>
</dbReference>
<dbReference type="InterPro" id="IPR013767">
    <property type="entry name" value="PAS_fold"/>
</dbReference>
<gene>
    <name evidence="5" type="ORF">RM479_11070</name>
</gene>
<evidence type="ECO:0000256" key="1">
    <source>
        <dbReference type="ARBA" id="ARBA00022801"/>
    </source>
</evidence>
<evidence type="ECO:0000256" key="2">
    <source>
        <dbReference type="SAM" id="MobiDB-lite"/>
    </source>
</evidence>
<dbReference type="Gene3D" id="3.30.450.20">
    <property type="entry name" value="PAS domain"/>
    <property type="match status" value="1"/>
</dbReference>
<feature type="region of interest" description="Disordered" evidence="2">
    <location>
        <begin position="747"/>
        <end position="770"/>
    </location>
</feature>
<organism evidence="5 6">
    <name type="scientific">Nocardiopsis lambiniae</name>
    <dbReference type="NCBI Taxonomy" id="3075539"/>
    <lineage>
        <taxon>Bacteria</taxon>
        <taxon>Bacillati</taxon>
        <taxon>Actinomycetota</taxon>
        <taxon>Actinomycetes</taxon>
        <taxon>Streptosporangiales</taxon>
        <taxon>Nocardiopsidaceae</taxon>
        <taxon>Nocardiopsis</taxon>
    </lineage>
</organism>
<keyword evidence="6" id="KW-1185">Reference proteome</keyword>
<evidence type="ECO:0000313" key="6">
    <source>
        <dbReference type="Proteomes" id="UP001183390"/>
    </source>
</evidence>
<dbReference type="SMART" id="SM00065">
    <property type="entry name" value="GAF"/>
    <property type="match status" value="1"/>
</dbReference>
<feature type="domain" description="PPM-type phosphatase" evidence="4">
    <location>
        <begin position="328"/>
        <end position="566"/>
    </location>
</feature>
<proteinExistence type="predicted"/>
<dbReference type="PANTHER" id="PTHR43156">
    <property type="entry name" value="STAGE II SPORULATION PROTEIN E-RELATED"/>
    <property type="match status" value="1"/>
</dbReference>
<evidence type="ECO:0000313" key="5">
    <source>
        <dbReference type="EMBL" id="MDT0328951.1"/>
    </source>
</evidence>
<dbReference type="Gene3D" id="3.60.40.10">
    <property type="entry name" value="PPM-type phosphatase domain"/>
    <property type="match status" value="1"/>
</dbReference>
<dbReference type="RefSeq" id="WP_311511628.1">
    <property type="nucleotide sequence ID" value="NZ_JAVREP010000006.1"/>
</dbReference>
<dbReference type="Gene3D" id="3.30.450.40">
    <property type="match status" value="1"/>
</dbReference>
<dbReference type="InterPro" id="IPR003018">
    <property type="entry name" value="GAF"/>
</dbReference>
<accession>A0ABU2M8G7</accession>
<dbReference type="Gene3D" id="3.30.565.10">
    <property type="entry name" value="Histidine kinase-like ATPase, C-terminal domain"/>
    <property type="match status" value="1"/>
</dbReference>
<sequence length="770" mass="84680">MTRWGEPFREGDALATAAVVDRAQIAIVVIDRFSLLRYWNPFARELFGFVGGRDYVGLSLLDIGIHESDREHASQLARRVLRGEPWEGTFAVLRGDSTWIHVRAQAVPMRNDDGEIDGITLIAREALRSGRVEEQYGLLERIGSRLASSLEFDSTVRGVAGILVPQFADHCFIDLYDHDRLVRQVSVHAEGWTPPPRTWFDVGEEVRYPERHFVTQALRRLETVVSSDYLFESSPNNRSDRVSRQVGVTSAIAAPLRARGEVLGVLTLALSGLSPRQKSTYGGFDRDLVGAIASRVALAIDNARLFEEERSTALAFQNSLLPSDFPPLDGLTIASRYLPAGPLQAHGHGVQTQVGGDFYDVIPLSAGRVGLVIGDVEGRGPHAAAVMGQLRAALRAFAQADREPADILRELDEWVRRLGRPIEGGTWIPSVSCLYMVYDAWSRELSYANAGHASPFLITSDSVEALDLEVTDRMLGVRVKGGAGEDVVYHQAELSLPTGATLLLYTDGLVDRTPLGGRPDPERALSMLTERVTEVADKDVEQIAEAAVHSVPGALDDDTALLVVRTDSDELALREGWFPSEASTVGEARHLAADTFKEWGMDRDQAELACLLVSEIVTNVVIHATPHPVHREFTGNGVRDSETPFEESASFDEFDEDWSDLLDEVAEADEADAEADEKEFLLRLRRGASRVWVEVFDHDLRLPRIRSAAADDEGGRGLYLVEQLATRWGSRPTPDGKAVWFEMPMHTPEESSAAEEGGVPEAIEEHSASG</sequence>
<dbReference type="SUPFAM" id="SSF55781">
    <property type="entry name" value="GAF domain-like"/>
    <property type="match status" value="1"/>
</dbReference>
<evidence type="ECO:0000259" key="4">
    <source>
        <dbReference type="SMART" id="SM00331"/>
    </source>
</evidence>
<dbReference type="SUPFAM" id="SSF55785">
    <property type="entry name" value="PYP-like sensor domain (PAS domain)"/>
    <property type="match status" value="1"/>
</dbReference>
<dbReference type="InterPro" id="IPR029016">
    <property type="entry name" value="GAF-like_dom_sf"/>
</dbReference>